<comment type="catalytic activity">
    <reaction evidence="18 19">
        <text>UDP-N-acetyl-alpha-D-muramate + NADP(+) = UDP-N-acetyl-3-O-(1-carboxyvinyl)-alpha-D-glucosamine + NADPH + H(+)</text>
        <dbReference type="Rhea" id="RHEA:12248"/>
        <dbReference type="ChEBI" id="CHEBI:15378"/>
        <dbReference type="ChEBI" id="CHEBI:57783"/>
        <dbReference type="ChEBI" id="CHEBI:58349"/>
        <dbReference type="ChEBI" id="CHEBI:68483"/>
        <dbReference type="ChEBI" id="CHEBI:70757"/>
        <dbReference type="EC" id="1.3.1.98"/>
    </reaction>
</comment>
<comment type="caution">
    <text evidence="21">The sequence shown here is derived from an EMBL/GenBank/DDBJ whole genome shotgun (WGS) entry which is preliminary data.</text>
</comment>
<dbReference type="PANTHER" id="PTHR21071">
    <property type="entry name" value="UDP-N-ACETYLENOLPYRUVOYLGLUCOSAMINE REDUCTASE"/>
    <property type="match status" value="1"/>
</dbReference>
<evidence type="ECO:0000256" key="2">
    <source>
        <dbReference type="ARBA" id="ARBA00003921"/>
    </source>
</evidence>
<dbReference type="EC" id="1.3.1.98" evidence="5 19"/>
<evidence type="ECO:0000256" key="6">
    <source>
        <dbReference type="ARBA" id="ARBA00015188"/>
    </source>
</evidence>
<dbReference type="NCBIfam" id="TIGR00179">
    <property type="entry name" value="murB"/>
    <property type="match status" value="1"/>
</dbReference>
<comment type="cofactor">
    <cofactor evidence="1 19">
        <name>FAD</name>
        <dbReference type="ChEBI" id="CHEBI:57692"/>
    </cofactor>
</comment>
<dbReference type="PROSITE" id="PS51387">
    <property type="entry name" value="FAD_PCMH"/>
    <property type="match status" value="1"/>
</dbReference>
<keyword evidence="16 19" id="KW-0961">Cell wall biogenesis/degradation</keyword>
<dbReference type="NCBIfam" id="NF000755">
    <property type="entry name" value="PRK00046.1"/>
    <property type="match status" value="1"/>
</dbReference>
<evidence type="ECO:0000256" key="7">
    <source>
        <dbReference type="ARBA" id="ARBA00022490"/>
    </source>
</evidence>
<dbReference type="NCBIfam" id="NF010478">
    <property type="entry name" value="PRK13903.1"/>
    <property type="match status" value="1"/>
</dbReference>
<dbReference type="InterPro" id="IPR003170">
    <property type="entry name" value="MurB"/>
</dbReference>
<keyword evidence="12 19" id="KW-0133">Cell shape</keyword>
<keyword evidence="9 19" id="KW-0285">Flavoprotein</keyword>
<dbReference type="InterPro" id="IPR016167">
    <property type="entry name" value="FAD-bd_PCMH_sub1"/>
</dbReference>
<evidence type="ECO:0000256" key="18">
    <source>
        <dbReference type="ARBA" id="ARBA00048914"/>
    </source>
</evidence>
<keyword evidence="11 19" id="KW-0521">NADP</keyword>
<evidence type="ECO:0000256" key="8">
    <source>
        <dbReference type="ARBA" id="ARBA00022618"/>
    </source>
</evidence>
<dbReference type="GO" id="GO:0008762">
    <property type="term" value="F:UDP-N-acetylmuramate dehydrogenase activity"/>
    <property type="evidence" value="ECO:0007669"/>
    <property type="project" value="UniProtKB-UniRule"/>
</dbReference>
<evidence type="ECO:0000256" key="3">
    <source>
        <dbReference type="ARBA" id="ARBA00004496"/>
    </source>
</evidence>
<dbReference type="Gene3D" id="3.90.78.10">
    <property type="entry name" value="UDP-N-acetylenolpyruvoylglucosamine reductase, C-terminal domain"/>
    <property type="match status" value="1"/>
</dbReference>
<name>A0A916ND98_9BACT</name>
<protein>
    <recommendedName>
        <fullName evidence="6 19">UDP-N-acetylenolpyruvoylglucosamine reductase</fullName>
        <ecNumber evidence="5 19">1.3.1.98</ecNumber>
    </recommendedName>
    <alternativeName>
        <fullName evidence="17 19">UDP-N-acetylmuramate dehydrogenase</fullName>
    </alternativeName>
</protein>
<evidence type="ECO:0000256" key="12">
    <source>
        <dbReference type="ARBA" id="ARBA00022960"/>
    </source>
</evidence>
<feature type="active site" evidence="19">
    <location>
        <position position="164"/>
    </location>
</feature>
<reference evidence="21" key="1">
    <citation type="submission" date="2021-04" db="EMBL/GenBank/DDBJ databases">
        <authorList>
            <person name="Rodrigo-Torres L."/>
            <person name="Arahal R. D."/>
            <person name="Lucena T."/>
        </authorList>
    </citation>
    <scope>NUCLEOTIDE SEQUENCE</scope>
    <source>
        <strain evidence="21">CECT 9275</strain>
    </source>
</reference>
<evidence type="ECO:0000256" key="17">
    <source>
        <dbReference type="ARBA" id="ARBA00031026"/>
    </source>
</evidence>
<sequence length="337" mass="37425">MVPVFNASLHQYNTFGLHAKAKVFVEARSVKDLIEILEAKEWKSLPRFILGGGSNVLLTGDISALVIHNRIDGIVETAADEEHVRLHVGAGEMWHDFVMYCVSKEYAGVENLSLIPGTVGAAPMQNIGAYGMEVKNVIETVEAIEMETGDLRIFSNQECQFGYRESIFKKELKGKYIITGVNFVLNKIPQYHIEYGDISKTLEEHGVKELSLRAVSNAVISIRRSKLPDPAQIGNAGSFFKNPEISLGDYERIKSKYPEIPGYPTDLGVKVPAGWLIEKSGWKGYREGQVGVHTRQALVLVNYGGGTGDQIRMLSQKIQDSVESKFEIRLTPEVNLV</sequence>
<evidence type="ECO:0000256" key="11">
    <source>
        <dbReference type="ARBA" id="ARBA00022857"/>
    </source>
</evidence>
<dbReference type="GO" id="GO:0009252">
    <property type="term" value="P:peptidoglycan biosynthetic process"/>
    <property type="evidence" value="ECO:0007669"/>
    <property type="project" value="UniProtKB-UniRule"/>
</dbReference>
<dbReference type="GO" id="GO:0008360">
    <property type="term" value="P:regulation of cell shape"/>
    <property type="evidence" value="ECO:0007669"/>
    <property type="project" value="UniProtKB-KW"/>
</dbReference>
<dbReference type="InterPro" id="IPR016169">
    <property type="entry name" value="FAD-bd_PCMH_sub2"/>
</dbReference>
<evidence type="ECO:0000256" key="16">
    <source>
        <dbReference type="ARBA" id="ARBA00023316"/>
    </source>
</evidence>
<keyword evidence="22" id="KW-1185">Reference proteome</keyword>
<dbReference type="HAMAP" id="MF_00037">
    <property type="entry name" value="MurB"/>
    <property type="match status" value="1"/>
</dbReference>
<accession>A0A916ND98</accession>
<dbReference type="GO" id="GO:0005829">
    <property type="term" value="C:cytosol"/>
    <property type="evidence" value="ECO:0007669"/>
    <property type="project" value="TreeGrafter"/>
</dbReference>
<dbReference type="GO" id="GO:0051301">
    <property type="term" value="P:cell division"/>
    <property type="evidence" value="ECO:0007669"/>
    <property type="project" value="UniProtKB-KW"/>
</dbReference>
<keyword evidence="10 19" id="KW-0274">FAD</keyword>
<comment type="function">
    <text evidence="2 19">Cell wall formation.</text>
</comment>
<evidence type="ECO:0000256" key="9">
    <source>
        <dbReference type="ARBA" id="ARBA00022630"/>
    </source>
</evidence>
<dbReference type="InterPro" id="IPR006094">
    <property type="entry name" value="Oxid_FAD_bind_N"/>
</dbReference>
<dbReference type="InterPro" id="IPR016166">
    <property type="entry name" value="FAD-bd_PCMH"/>
</dbReference>
<comment type="pathway">
    <text evidence="4 19">Cell wall biogenesis; peptidoglycan biosynthesis.</text>
</comment>
<dbReference type="InterPro" id="IPR011601">
    <property type="entry name" value="MurB_C"/>
</dbReference>
<dbReference type="Proteomes" id="UP000680038">
    <property type="component" value="Unassembled WGS sequence"/>
</dbReference>
<dbReference type="InterPro" id="IPR036635">
    <property type="entry name" value="MurB_C_sf"/>
</dbReference>
<evidence type="ECO:0000256" key="5">
    <source>
        <dbReference type="ARBA" id="ARBA00012518"/>
    </source>
</evidence>
<dbReference type="RefSeq" id="WP_215240879.1">
    <property type="nucleotide sequence ID" value="NZ_CAJRAF010000002.1"/>
</dbReference>
<comment type="subcellular location">
    <subcellularLocation>
        <location evidence="3 19">Cytoplasm</location>
    </subcellularLocation>
</comment>
<dbReference type="GO" id="GO:0071555">
    <property type="term" value="P:cell wall organization"/>
    <property type="evidence" value="ECO:0007669"/>
    <property type="project" value="UniProtKB-KW"/>
</dbReference>
<evidence type="ECO:0000256" key="10">
    <source>
        <dbReference type="ARBA" id="ARBA00022827"/>
    </source>
</evidence>
<dbReference type="Pfam" id="PF01565">
    <property type="entry name" value="FAD_binding_4"/>
    <property type="match status" value="1"/>
</dbReference>
<evidence type="ECO:0000256" key="4">
    <source>
        <dbReference type="ARBA" id="ARBA00004752"/>
    </source>
</evidence>
<evidence type="ECO:0000313" key="21">
    <source>
        <dbReference type="EMBL" id="CAG5009482.1"/>
    </source>
</evidence>
<keyword evidence="14 19" id="KW-0560">Oxidoreductase</keyword>
<comment type="similarity">
    <text evidence="19">Belongs to the MurB family.</text>
</comment>
<dbReference type="AlphaFoldDB" id="A0A916ND98"/>
<gene>
    <name evidence="19 21" type="primary">murB</name>
    <name evidence="21" type="ORF">DYBT9275_04509</name>
</gene>
<dbReference type="Gene3D" id="3.30.465.10">
    <property type="match status" value="1"/>
</dbReference>
<dbReference type="EMBL" id="CAJRAF010000002">
    <property type="protein sequence ID" value="CAG5009482.1"/>
    <property type="molecule type" value="Genomic_DNA"/>
</dbReference>
<evidence type="ECO:0000256" key="19">
    <source>
        <dbReference type="HAMAP-Rule" id="MF_00037"/>
    </source>
</evidence>
<dbReference type="Pfam" id="PF02873">
    <property type="entry name" value="MurB_C"/>
    <property type="match status" value="1"/>
</dbReference>
<keyword evidence="8 19" id="KW-0132">Cell division</keyword>
<evidence type="ECO:0000256" key="14">
    <source>
        <dbReference type="ARBA" id="ARBA00023002"/>
    </source>
</evidence>
<evidence type="ECO:0000259" key="20">
    <source>
        <dbReference type="PROSITE" id="PS51387"/>
    </source>
</evidence>
<feature type="active site" description="Proton donor" evidence="19">
    <location>
        <position position="238"/>
    </location>
</feature>
<evidence type="ECO:0000256" key="15">
    <source>
        <dbReference type="ARBA" id="ARBA00023306"/>
    </source>
</evidence>
<feature type="domain" description="FAD-binding PCMH-type" evidence="20">
    <location>
        <begin position="17"/>
        <end position="188"/>
    </location>
</feature>
<dbReference type="PANTHER" id="PTHR21071:SF4">
    <property type="entry name" value="UDP-N-ACETYLENOLPYRUVOYLGLUCOSAMINE REDUCTASE"/>
    <property type="match status" value="1"/>
</dbReference>
<keyword evidence="15 19" id="KW-0131">Cell cycle</keyword>
<feature type="active site" evidence="19">
    <location>
        <position position="333"/>
    </location>
</feature>
<dbReference type="SUPFAM" id="SSF56194">
    <property type="entry name" value="Uridine diphospho-N-Acetylenolpyruvylglucosamine reductase, MurB, C-terminal domain"/>
    <property type="match status" value="1"/>
</dbReference>
<evidence type="ECO:0000256" key="13">
    <source>
        <dbReference type="ARBA" id="ARBA00022984"/>
    </source>
</evidence>
<dbReference type="Gene3D" id="3.30.43.10">
    <property type="entry name" value="Uridine Diphospho-n-acetylenolpyruvylglucosamine Reductase, domain 2"/>
    <property type="match status" value="1"/>
</dbReference>
<dbReference type="GO" id="GO:0071949">
    <property type="term" value="F:FAD binding"/>
    <property type="evidence" value="ECO:0007669"/>
    <property type="project" value="InterPro"/>
</dbReference>
<evidence type="ECO:0000313" key="22">
    <source>
        <dbReference type="Proteomes" id="UP000680038"/>
    </source>
</evidence>
<proteinExistence type="inferred from homology"/>
<keyword evidence="13 19" id="KW-0573">Peptidoglycan synthesis</keyword>
<organism evidence="21 22">
    <name type="scientific">Dyadobacter helix</name>
    <dbReference type="NCBI Taxonomy" id="2822344"/>
    <lineage>
        <taxon>Bacteria</taxon>
        <taxon>Pseudomonadati</taxon>
        <taxon>Bacteroidota</taxon>
        <taxon>Cytophagia</taxon>
        <taxon>Cytophagales</taxon>
        <taxon>Spirosomataceae</taxon>
        <taxon>Dyadobacter</taxon>
    </lineage>
</organism>
<evidence type="ECO:0000256" key="1">
    <source>
        <dbReference type="ARBA" id="ARBA00001974"/>
    </source>
</evidence>
<dbReference type="InterPro" id="IPR036318">
    <property type="entry name" value="FAD-bd_PCMH-like_sf"/>
</dbReference>
<keyword evidence="7 19" id="KW-0963">Cytoplasm</keyword>
<dbReference type="SUPFAM" id="SSF56176">
    <property type="entry name" value="FAD-binding/transporter-associated domain-like"/>
    <property type="match status" value="1"/>
</dbReference>